<gene>
    <name evidence="1" type="ORF">LACPI_1939</name>
</gene>
<proteinExistence type="predicted"/>
<name>A0A0D6DYU6_9LACT</name>
<reference evidence="2" key="1">
    <citation type="submission" date="2015-01" db="EMBL/GenBank/DDBJ databases">
        <authorList>
            <person name="Andreevskaya M."/>
        </authorList>
    </citation>
    <scope>NUCLEOTIDE SEQUENCE [LARGE SCALE GENOMIC DNA]</scope>
    <source>
        <strain evidence="2">MKFS47</strain>
    </source>
</reference>
<evidence type="ECO:0000313" key="2">
    <source>
        <dbReference type="Proteomes" id="UP000033166"/>
    </source>
</evidence>
<accession>A0A0D6DYU6</accession>
<organism evidence="1 2">
    <name type="scientific">Pseudolactococcus piscium MKFS47</name>
    <dbReference type="NCBI Taxonomy" id="297352"/>
    <lineage>
        <taxon>Bacteria</taxon>
        <taxon>Bacillati</taxon>
        <taxon>Bacillota</taxon>
        <taxon>Bacilli</taxon>
        <taxon>Lactobacillales</taxon>
        <taxon>Streptococcaceae</taxon>
        <taxon>Pseudolactococcus</taxon>
    </lineage>
</organism>
<dbReference type="HOGENOM" id="CLU_154438_1_0_9"/>
<dbReference type="KEGG" id="lpk:LACPI_1939"/>
<dbReference type="InterPro" id="IPR053745">
    <property type="entry name" value="Viral_Tail_Comp_sf"/>
</dbReference>
<protein>
    <submittedName>
        <fullName evidence="1">Major structural protein</fullName>
    </submittedName>
</protein>
<evidence type="ECO:0000313" key="1">
    <source>
        <dbReference type="EMBL" id="CEN29139.1"/>
    </source>
</evidence>
<dbReference type="RefSeq" id="WP_047916147.1">
    <property type="nucleotide sequence ID" value="NZ_LN774769.1"/>
</dbReference>
<sequence length="129" mass="14797">MKSLDQAIHDKLWLLSAGFVGNDNVFEHRPMTKTAYPFIDFQDFQTNFGGTKNGLTATASVTINIWDTEDNRKNVSDICNDLIQQLLTIREFYGYPVAIKMSGTNFRIIKDTTVKPYIWRGLINLEFLV</sequence>
<dbReference type="Gene3D" id="3.30.2000.30">
    <property type="match status" value="1"/>
</dbReference>
<dbReference type="Proteomes" id="UP000033166">
    <property type="component" value="Chromosome I"/>
</dbReference>
<dbReference type="AlphaFoldDB" id="A0A0D6DYU6"/>
<dbReference type="EMBL" id="LN774769">
    <property type="protein sequence ID" value="CEN29139.1"/>
    <property type="molecule type" value="Genomic_DNA"/>
</dbReference>